<evidence type="ECO:0000313" key="3">
    <source>
        <dbReference type="EMBL" id="MEL5995097.1"/>
    </source>
</evidence>
<comment type="caution">
    <text evidence="3">The sequence shown here is derived from an EMBL/GenBank/DDBJ whole genome shotgun (WGS) entry which is preliminary data.</text>
</comment>
<accession>A0ABU9LWH5</accession>
<dbReference type="Gene3D" id="2.60.40.3140">
    <property type="match status" value="1"/>
</dbReference>
<organism evidence="3 4">
    <name type="scientific">Hymenobacter segetis</name>
    <dbReference type="NCBI Taxonomy" id="2025509"/>
    <lineage>
        <taxon>Bacteria</taxon>
        <taxon>Pseudomonadati</taxon>
        <taxon>Bacteroidota</taxon>
        <taxon>Cytophagia</taxon>
        <taxon>Cytophagales</taxon>
        <taxon>Hymenobacteraceae</taxon>
        <taxon>Hymenobacter</taxon>
    </lineage>
</organism>
<name>A0ABU9LWH5_9BACT</name>
<dbReference type="EMBL" id="JBCEVZ010000029">
    <property type="protein sequence ID" value="MEL5995097.1"/>
    <property type="molecule type" value="Genomic_DNA"/>
</dbReference>
<feature type="chain" id="PRO_5045570082" evidence="1">
    <location>
        <begin position="24"/>
        <end position="658"/>
    </location>
</feature>
<gene>
    <name evidence="3" type="ORF">AAFH49_12840</name>
</gene>
<feature type="signal peptide" evidence="1">
    <location>
        <begin position="1"/>
        <end position="23"/>
    </location>
</feature>
<evidence type="ECO:0000256" key="1">
    <source>
        <dbReference type="SAM" id="SignalP"/>
    </source>
</evidence>
<dbReference type="Pfam" id="PF12969">
    <property type="entry name" value="DUF3857"/>
    <property type="match status" value="1"/>
</dbReference>
<dbReference type="InterPro" id="IPR024618">
    <property type="entry name" value="DUF3857"/>
</dbReference>
<evidence type="ECO:0000259" key="2">
    <source>
        <dbReference type="Pfam" id="PF12969"/>
    </source>
</evidence>
<keyword evidence="4" id="KW-1185">Reference proteome</keyword>
<dbReference type="Gene3D" id="3.10.620.30">
    <property type="match status" value="1"/>
</dbReference>
<protein>
    <submittedName>
        <fullName evidence="3">DUF3857 domain-containing protein</fullName>
    </submittedName>
</protein>
<feature type="domain" description="DUF3857" evidence="2">
    <location>
        <begin position="76"/>
        <end position="234"/>
    </location>
</feature>
<dbReference type="Proteomes" id="UP001479606">
    <property type="component" value="Unassembled WGS sequence"/>
</dbReference>
<evidence type="ECO:0000313" key="4">
    <source>
        <dbReference type="Proteomes" id="UP001479606"/>
    </source>
</evidence>
<reference evidence="3 4" key="1">
    <citation type="journal article" date="2018" name="Arch. Microbiol.">
        <title>Hymenobacter segetis sp. nov., isolated from soil.</title>
        <authorList>
            <person name="Ten L.N."/>
            <person name="Lim S.J."/>
            <person name="Kim B.O."/>
            <person name="Kang I.K."/>
            <person name="Jung H.Y."/>
        </authorList>
    </citation>
    <scope>NUCLEOTIDE SEQUENCE [LARGE SCALE GENOMIC DNA]</scope>
    <source>
        <strain evidence="3 4">S7-3-11</strain>
    </source>
</reference>
<keyword evidence="1" id="KW-0732">Signal</keyword>
<sequence>MKHSLRYPAMLAALVLATLTARAQTEPIKFGKPDPGDFTAAPFVGDSAAAVMLCDYGSSRVEMGANGSLQAITDRTTRIKILTKAGYGWATVEVPLFSMSQKLVGLRGFTYNLTNGAVEKIKLEDDGKFTDDVTAHLRIRKFTMPNVREGSVIEFTYSVISDVSISLPDWTFQHAIPVRWSEYRVNFPDYFNYKTVMRGYLPLTVREQTQGSTIMGNRATRTWLYRWAMRDVPALREEPYITTMNDYAASMDLELASVYVPGVGGKDYTGTWEKIDATLLQDKNFGLQLDQGGFMKDAVARLAFTPATTVEARAAAVHALVRDAVKYNGYETIYTSNPLRKTFGELHLGNAADINMLLIAALRVANVDANPVLLSTRSHGHLTTDFPLATRFNYVVAHVALPDGKDLLLDATEPLLPGGMLPERCLNQVGRLVMPDGKASRWLDLTPSQRRVHYQQVQLALTPEGALSGKVHEEYSGYAGATARAELEKVGEPKYRTQFAGKHTAWTVPSFAVSGRTNLLKPLVVDYEFAQPAEQAAAGGLYLNPFSEFVAEQNPFRHETRTFPVDFGTSTEETMMMTLTLPAGYELAELPKPAVVDLPDNGGRFFYTIAATGATVNITSRLSLRKPVYAATDYQYLRELYRLMLTKQSEKLIIKARS</sequence>
<dbReference type="Gene3D" id="2.60.120.1130">
    <property type="match status" value="1"/>
</dbReference>
<dbReference type="RefSeq" id="WP_342298656.1">
    <property type="nucleotide sequence ID" value="NZ_JBCEVZ010000029.1"/>
</dbReference>
<proteinExistence type="predicted"/>